<dbReference type="SUPFAM" id="SSF53474">
    <property type="entry name" value="alpha/beta-Hydrolases"/>
    <property type="match status" value="1"/>
</dbReference>
<reference evidence="8 9" key="1">
    <citation type="submission" date="2018-06" db="EMBL/GenBank/DDBJ databases">
        <title>Complete Genomes of Monosporascus.</title>
        <authorList>
            <person name="Robinson A.J."/>
            <person name="Natvig D.O."/>
        </authorList>
    </citation>
    <scope>NUCLEOTIDE SEQUENCE [LARGE SCALE GENOMIC DNA]</scope>
    <source>
        <strain evidence="8 9">CBS 110550</strain>
    </source>
</reference>
<evidence type="ECO:0000256" key="7">
    <source>
        <dbReference type="SAM" id="Phobius"/>
    </source>
</evidence>
<dbReference type="PANTHER" id="PTHR12265">
    <property type="entry name" value="TRANSMEMBRANE PROTEIN 53"/>
    <property type="match status" value="1"/>
</dbReference>
<evidence type="ECO:0008006" key="10">
    <source>
        <dbReference type="Google" id="ProtNLM"/>
    </source>
</evidence>
<evidence type="ECO:0000256" key="2">
    <source>
        <dbReference type="ARBA" id="ARBA00022692"/>
    </source>
</evidence>
<dbReference type="EMBL" id="QJNU01000094">
    <property type="protein sequence ID" value="RYP07524.1"/>
    <property type="molecule type" value="Genomic_DNA"/>
</dbReference>
<evidence type="ECO:0000256" key="1">
    <source>
        <dbReference type="ARBA" id="ARBA00007387"/>
    </source>
</evidence>
<keyword evidence="5" id="KW-0539">Nucleus</keyword>
<dbReference type="STRING" id="155417.A0A4Q4TMU8"/>
<dbReference type="PANTHER" id="PTHR12265:SF30">
    <property type="entry name" value="TRANSMEMBRANE PROTEIN 53"/>
    <property type="match status" value="1"/>
</dbReference>
<dbReference type="OrthoDB" id="77878at2759"/>
<evidence type="ECO:0000313" key="9">
    <source>
        <dbReference type="Proteomes" id="UP000293360"/>
    </source>
</evidence>
<dbReference type="Proteomes" id="UP000293360">
    <property type="component" value="Unassembled WGS sequence"/>
</dbReference>
<evidence type="ECO:0000256" key="5">
    <source>
        <dbReference type="ARBA" id="ARBA00023242"/>
    </source>
</evidence>
<proteinExistence type="inferred from homology"/>
<dbReference type="InterPro" id="IPR029058">
    <property type="entry name" value="AB_hydrolase_fold"/>
</dbReference>
<keyword evidence="4 7" id="KW-0472">Membrane</keyword>
<keyword evidence="9" id="KW-1185">Reference proteome</keyword>
<keyword evidence="3 7" id="KW-1133">Transmembrane helix</keyword>
<dbReference type="Pfam" id="PF05705">
    <property type="entry name" value="DUF829"/>
    <property type="match status" value="1"/>
</dbReference>
<dbReference type="AlphaFoldDB" id="A0A4Q4TMU8"/>
<keyword evidence="2 7" id="KW-0812">Transmembrane</keyword>
<evidence type="ECO:0000313" key="8">
    <source>
        <dbReference type="EMBL" id="RYP07524.1"/>
    </source>
</evidence>
<organism evidence="8 9">
    <name type="scientific">Monosporascus ibericus</name>
    <dbReference type="NCBI Taxonomy" id="155417"/>
    <lineage>
        <taxon>Eukaryota</taxon>
        <taxon>Fungi</taxon>
        <taxon>Dikarya</taxon>
        <taxon>Ascomycota</taxon>
        <taxon>Pezizomycotina</taxon>
        <taxon>Sordariomycetes</taxon>
        <taxon>Xylariomycetidae</taxon>
        <taxon>Xylariales</taxon>
        <taxon>Xylariales incertae sedis</taxon>
        <taxon>Monosporascus</taxon>
    </lineage>
</organism>
<evidence type="ECO:0000256" key="6">
    <source>
        <dbReference type="ARBA" id="ARBA00034303"/>
    </source>
</evidence>
<comment type="subcellular location">
    <subcellularLocation>
        <location evidence="6">Nucleus outer membrane</location>
        <topology evidence="6">Single-pass membrane protein</topology>
    </subcellularLocation>
</comment>
<name>A0A4Q4TMU8_9PEZI</name>
<accession>A0A4Q4TMU8</accession>
<dbReference type="InterPro" id="IPR008547">
    <property type="entry name" value="DUF829_TMEM53"/>
</dbReference>
<gene>
    <name evidence="8" type="ORF">DL764_002453</name>
</gene>
<sequence>MASKQPAATRAKPLAMMTRLSPFVSYYKAPKLTGSPGSGADTSAPKLILFASWMDAQDAHIAKYITYYQTIYPTSTILLVKFPGMLPWSAATQNSAAQPAASYVRSQVDSGALSAAPRAPEVLVHIFSNGGATSMRNIYEIYRRKTGRAFPPHAAVYDSCPGLLSAVRGYHAFTLGLRGPARLFLVPLLALFIAAVSIWYGPLGFLAGEDMFTKNQRIHNDRMLARQTNRSYIYSKEDIMVDWRHIEEHARDAAAKGIPVRREMYQESSHVAHMRTDDRRYWKIVTDTWEESIKRSGTLLPGFT</sequence>
<evidence type="ECO:0000256" key="3">
    <source>
        <dbReference type="ARBA" id="ARBA00022989"/>
    </source>
</evidence>
<comment type="caution">
    <text evidence="8">The sequence shown here is derived from an EMBL/GenBank/DDBJ whole genome shotgun (WGS) entry which is preliminary data.</text>
</comment>
<evidence type="ECO:0000256" key="4">
    <source>
        <dbReference type="ARBA" id="ARBA00023136"/>
    </source>
</evidence>
<dbReference type="GO" id="GO:0005640">
    <property type="term" value="C:nuclear outer membrane"/>
    <property type="evidence" value="ECO:0007669"/>
    <property type="project" value="UniProtKB-SubCell"/>
</dbReference>
<comment type="similarity">
    <text evidence="1">Belongs to the TMEM53 family.</text>
</comment>
<protein>
    <recommendedName>
        <fullName evidence="10">Indole-diterpene biosynthesis protein PaxU</fullName>
    </recommendedName>
</protein>
<feature type="transmembrane region" description="Helical" evidence="7">
    <location>
        <begin position="184"/>
        <end position="207"/>
    </location>
</feature>